<dbReference type="Proteomes" id="UP001152798">
    <property type="component" value="Chromosome 1"/>
</dbReference>
<name>A0A9P0GVJ9_NEZVI</name>
<dbReference type="EMBL" id="OV725077">
    <property type="protein sequence ID" value="CAH1389474.1"/>
    <property type="molecule type" value="Genomic_DNA"/>
</dbReference>
<evidence type="ECO:0000313" key="2">
    <source>
        <dbReference type="EMBL" id="CAH1389474.1"/>
    </source>
</evidence>
<evidence type="ECO:0000256" key="1">
    <source>
        <dbReference type="SAM" id="SignalP"/>
    </source>
</evidence>
<sequence length="67" mass="7671">MMGKLSLLELIGFSWRIWIQLTWPSQLSNGCIRSSLPRIGPQEVLIQPTRLSVLIRTRDDGIPQRTP</sequence>
<feature type="chain" id="PRO_5040511745" description="Neuropeptide" evidence="1">
    <location>
        <begin position="25"/>
        <end position="67"/>
    </location>
</feature>
<protein>
    <recommendedName>
        <fullName evidence="4">Neuropeptide</fullName>
    </recommendedName>
</protein>
<reference evidence="2" key="1">
    <citation type="submission" date="2022-01" db="EMBL/GenBank/DDBJ databases">
        <authorList>
            <person name="King R."/>
        </authorList>
    </citation>
    <scope>NUCLEOTIDE SEQUENCE</scope>
</reference>
<evidence type="ECO:0008006" key="4">
    <source>
        <dbReference type="Google" id="ProtNLM"/>
    </source>
</evidence>
<accession>A0A9P0GVJ9</accession>
<evidence type="ECO:0000313" key="3">
    <source>
        <dbReference type="Proteomes" id="UP001152798"/>
    </source>
</evidence>
<proteinExistence type="predicted"/>
<feature type="signal peptide" evidence="1">
    <location>
        <begin position="1"/>
        <end position="24"/>
    </location>
</feature>
<organism evidence="2 3">
    <name type="scientific">Nezara viridula</name>
    <name type="common">Southern green stink bug</name>
    <name type="synonym">Cimex viridulus</name>
    <dbReference type="NCBI Taxonomy" id="85310"/>
    <lineage>
        <taxon>Eukaryota</taxon>
        <taxon>Metazoa</taxon>
        <taxon>Ecdysozoa</taxon>
        <taxon>Arthropoda</taxon>
        <taxon>Hexapoda</taxon>
        <taxon>Insecta</taxon>
        <taxon>Pterygota</taxon>
        <taxon>Neoptera</taxon>
        <taxon>Paraneoptera</taxon>
        <taxon>Hemiptera</taxon>
        <taxon>Heteroptera</taxon>
        <taxon>Panheteroptera</taxon>
        <taxon>Pentatomomorpha</taxon>
        <taxon>Pentatomoidea</taxon>
        <taxon>Pentatomidae</taxon>
        <taxon>Pentatominae</taxon>
        <taxon>Nezara</taxon>
    </lineage>
</organism>
<keyword evidence="3" id="KW-1185">Reference proteome</keyword>
<dbReference type="AlphaFoldDB" id="A0A9P0GVJ9"/>
<keyword evidence="1" id="KW-0732">Signal</keyword>
<gene>
    <name evidence="2" type="ORF">NEZAVI_LOCUS878</name>
</gene>